<proteinExistence type="predicted"/>
<protein>
    <submittedName>
        <fullName evidence="1">Uncharacterized protein</fullName>
    </submittedName>
</protein>
<keyword evidence="2" id="KW-1185">Reference proteome</keyword>
<evidence type="ECO:0000313" key="1">
    <source>
        <dbReference type="EMBL" id="KAF2638167.1"/>
    </source>
</evidence>
<organism evidence="1 2">
    <name type="scientific">Massarina eburnea CBS 473.64</name>
    <dbReference type="NCBI Taxonomy" id="1395130"/>
    <lineage>
        <taxon>Eukaryota</taxon>
        <taxon>Fungi</taxon>
        <taxon>Dikarya</taxon>
        <taxon>Ascomycota</taxon>
        <taxon>Pezizomycotina</taxon>
        <taxon>Dothideomycetes</taxon>
        <taxon>Pleosporomycetidae</taxon>
        <taxon>Pleosporales</taxon>
        <taxon>Massarineae</taxon>
        <taxon>Massarinaceae</taxon>
        <taxon>Massarina</taxon>
    </lineage>
</organism>
<sequence length="221" mass="24943">MLLSVHILSFIGGAPIDRQQSLVSLSTASKRLYPIVKPMLMELQTFIPTLLKNRETASNIFSLKLRALPVEGGVTGIADGKEGLDDASYKTCVDLITATKTTPNTERVVPIHRYPWTPEQRAQLSESTESGKITSSWLHDSDKNAADAHISILLVLLPKITTLNLSIGRFHVFHFLSLLIHESHRFYFASRRRRTYLECLFEALAPRRVSFDMPQRWPGTQ</sequence>
<evidence type="ECO:0000313" key="2">
    <source>
        <dbReference type="Proteomes" id="UP000799753"/>
    </source>
</evidence>
<name>A0A6A6RSI4_9PLEO</name>
<dbReference type="AlphaFoldDB" id="A0A6A6RSI4"/>
<accession>A0A6A6RSI4</accession>
<gene>
    <name evidence="1" type="ORF">P280DRAFT_520754</name>
</gene>
<dbReference type="Proteomes" id="UP000799753">
    <property type="component" value="Unassembled WGS sequence"/>
</dbReference>
<reference evidence="1" key="1">
    <citation type="journal article" date="2020" name="Stud. Mycol.">
        <title>101 Dothideomycetes genomes: a test case for predicting lifestyles and emergence of pathogens.</title>
        <authorList>
            <person name="Haridas S."/>
            <person name="Albert R."/>
            <person name="Binder M."/>
            <person name="Bloem J."/>
            <person name="Labutti K."/>
            <person name="Salamov A."/>
            <person name="Andreopoulos B."/>
            <person name="Baker S."/>
            <person name="Barry K."/>
            <person name="Bills G."/>
            <person name="Bluhm B."/>
            <person name="Cannon C."/>
            <person name="Castanera R."/>
            <person name="Culley D."/>
            <person name="Daum C."/>
            <person name="Ezra D."/>
            <person name="Gonzalez J."/>
            <person name="Henrissat B."/>
            <person name="Kuo A."/>
            <person name="Liang C."/>
            <person name="Lipzen A."/>
            <person name="Lutzoni F."/>
            <person name="Magnuson J."/>
            <person name="Mondo S."/>
            <person name="Nolan M."/>
            <person name="Ohm R."/>
            <person name="Pangilinan J."/>
            <person name="Park H.-J."/>
            <person name="Ramirez L."/>
            <person name="Alfaro M."/>
            <person name="Sun H."/>
            <person name="Tritt A."/>
            <person name="Yoshinaga Y."/>
            <person name="Zwiers L.-H."/>
            <person name="Turgeon B."/>
            <person name="Goodwin S."/>
            <person name="Spatafora J."/>
            <person name="Crous P."/>
            <person name="Grigoriev I."/>
        </authorList>
    </citation>
    <scope>NUCLEOTIDE SEQUENCE</scope>
    <source>
        <strain evidence="1">CBS 473.64</strain>
    </source>
</reference>
<dbReference type="EMBL" id="MU006791">
    <property type="protein sequence ID" value="KAF2638167.1"/>
    <property type="molecule type" value="Genomic_DNA"/>
</dbReference>